<organism evidence="3 4">
    <name type="scientific">Chlorella sorokiniana</name>
    <name type="common">Freshwater green alga</name>
    <dbReference type="NCBI Taxonomy" id="3076"/>
    <lineage>
        <taxon>Eukaryota</taxon>
        <taxon>Viridiplantae</taxon>
        <taxon>Chlorophyta</taxon>
        <taxon>core chlorophytes</taxon>
        <taxon>Trebouxiophyceae</taxon>
        <taxon>Chlorellales</taxon>
        <taxon>Chlorellaceae</taxon>
        <taxon>Chlorella clade</taxon>
        <taxon>Chlorella</taxon>
    </lineage>
</organism>
<evidence type="ECO:0000313" key="4">
    <source>
        <dbReference type="Proteomes" id="UP000239899"/>
    </source>
</evidence>
<dbReference type="Pfam" id="PF12400">
    <property type="entry name" value="STIMATE"/>
    <property type="match status" value="1"/>
</dbReference>
<dbReference type="EMBL" id="LHPG02000001">
    <property type="protein sequence ID" value="PRW61577.1"/>
    <property type="molecule type" value="Genomic_DNA"/>
</dbReference>
<reference evidence="3 4" key="1">
    <citation type="journal article" date="2018" name="Plant J.">
        <title>Genome sequences of Chlorella sorokiniana UTEX 1602 and Micractinium conductrix SAG 241.80: implications to maltose excretion by a green alga.</title>
        <authorList>
            <person name="Arriola M.B."/>
            <person name="Velmurugan N."/>
            <person name="Zhang Y."/>
            <person name="Plunkett M.H."/>
            <person name="Hondzo H."/>
            <person name="Barney B.M."/>
        </authorList>
    </citation>
    <scope>NUCLEOTIDE SEQUENCE [LARGE SCALE GENOMIC DNA]</scope>
    <source>
        <strain evidence="4">UTEX 1602</strain>
    </source>
</reference>
<dbReference type="AlphaFoldDB" id="A0A2P6U5J6"/>
<dbReference type="InterPro" id="IPR022127">
    <property type="entry name" value="STIMATE/YPL162C"/>
</dbReference>
<dbReference type="PANTHER" id="PTHR31735:SF1">
    <property type="entry name" value="VACUOLAR MEMBRANE PROTEIN YPL162C"/>
    <property type="match status" value="1"/>
</dbReference>
<gene>
    <name evidence="3" type="ORF">C2E21_0672</name>
</gene>
<keyword evidence="2" id="KW-0472">Membrane</keyword>
<sequence length="323" mass="34104">MSDGAPGECRLLAGPAAWAAQLLLAALAVASLAYKRHVERPQRPVKVWGLDVSKQAVSMLAAHICGMLIALIAHRTVTAQSSECSWYFVAFTFDTTLGLLLTIGLHKAALRGAAWYGRRAAQRLGSDELQPAVGLSGNASGSGTLGDRWFEVLQTCGNYGDPPSYRRWGIQLAEWVACVVLARVMCGTVVVLLGSALVHIAQGLDSLFEGHPTLLLYTVMICCPLLMNICQVLIQDLVLKWRSAKAGAAAPGDDSNGLDGGGPSLAERLGSLTQFRGTPGRGSAIAERVASLAKLGGSRPRLAEREASLLGPADQRSDAPHTV</sequence>
<feature type="region of interest" description="Disordered" evidence="1">
    <location>
        <begin position="296"/>
        <end position="323"/>
    </location>
</feature>
<evidence type="ECO:0000313" key="3">
    <source>
        <dbReference type="EMBL" id="PRW61577.1"/>
    </source>
</evidence>
<feature type="transmembrane region" description="Helical" evidence="2">
    <location>
        <begin position="214"/>
        <end position="234"/>
    </location>
</feature>
<proteinExistence type="predicted"/>
<dbReference type="GO" id="GO:0016020">
    <property type="term" value="C:membrane"/>
    <property type="evidence" value="ECO:0007669"/>
    <property type="project" value="TreeGrafter"/>
</dbReference>
<accession>A0A2P6U5J6</accession>
<feature type="transmembrane region" description="Helical" evidence="2">
    <location>
        <begin position="12"/>
        <end position="34"/>
    </location>
</feature>
<feature type="transmembrane region" description="Helical" evidence="2">
    <location>
        <begin position="85"/>
        <end position="105"/>
    </location>
</feature>
<dbReference type="PANTHER" id="PTHR31735">
    <property type="entry name" value="VACUOLAR MEMBRANE PROTEIN YPL162C"/>
    <property type="match status" value="1"/>
</dbReference>
<feature type="transmembrane region" description="Helical" evidence="2">
    <location>
        <begin position="175"/>
        <end position="202"/>
    </location>
</feature>
<comment type="caution">
    <text evidence="3">The sequence shown here is derived from an EMBL/GenBank/DDBJ whole genome shotgun (WGS) entry which is preliminary data.</text>
</comment>
<evidence type="ECO:0000256" key="2">
    <source>
        <dbReference type="SAM" id="Phobius"/>
    </source>
</evidence>
<dbReference type="OrthoDB" id="431202at2759"/>
<name>A0A2P6U5J6_CHLSO</name>
<dbReference type="STRING" id="3076.A0A2P6U5J6"/>
<dbReference type="Proteomes" id="UP000239899">
    <property type="component" value="Unassembled WGS sequence"/>
</dbReference>
<evidence type="ECO:0000256" key="1">
    <source>
        <dbReference type="SAM" id="MobiDB-lite"/>
    </source>
</evidence>
<keyword evidence="2" id="KW-0812">Transmembrane</keyword>
<keyword evidence="4" id="KW-1185">Reference proteome</keyword>
<keyword evidence="2" id="KW-1133">Transmembrane helix</keyword>
<feature type="transmembrane region" description="Helical" evidence="2">
    <location>
        <begin position="55"/>
        <end position="73"/>
    </location>
</feature>
<protein>
    <submittedName>
        <fullName evidence="3">Uncharacterized protein</fullName>
    </submittedName>
</protein>